<evidence type="ECO:0000313" key="2">
    <source>
        <dbReference type="Proteomes" id="UP001223144"/>
    </source>
</evidence>
<organism evidence="1 2">
    <name type="scientific">Streptomyces chengmaiensis</name>
    <dbReference type="NCBI Taxonomy" id="3040919"/>
    <lineage>
        <taxon>Bacteria</taxon>
        <taxon>Bacillati</taxon>
        <taxon>Actinomycetota</taxon>
        <taxon>Actinomycetes</taxon>
        <taxon>Kitasatosporales</taxon>
        <taxon>Streptomycetaceae</taxon>
        <taxon>Streptomyces</taxon>
    </lineage>
</organism>
<proteinExistence type="predicted"/>
<name>A0ABT6HJ27_9ACTN</name>
<comment type="caution">
    <text evidence="1">The sequence shown here is derived from an EMBL/GenBank/DDBJ whole genome shotgun (WGS) entry which is preliminary data.</text>
</comment>
<accession>A0ABT6HJ27</accession>
<dbReference type="Proteomes" id="UP001223144">
    <property type="component" value="Unassembled WGS sequence"/>
</dbReference>
<evidence type="ECO:0000313" key="1">
    <source>
        <dbReference type="EMBL" id="MDH2388580.1"/>
    </source>
</evidence>
<sequence length="64" mass="6939">MNQEKTSRHPGEIMPASGIYECDCGGGHHWSTDVKGHRFPPLSAGCSGESWALQKSAHPENYLG</sequence>
<dbReference type="EMBL" id="JARWBG010000005">
    <property type="protein sequence ID" value="MDH2388580.1"/>
    <property type="molecule type" value="Genomic_DNA"/>
</dbReference>
<protein>
    <submittedName>
        <fullName evidence="1">Uncharacterized protein</fullName>
    </submittedName>
</protein>
<reference evidence="1 2" key="1">
    <citation type="submission" date="2023-04" db="EMBL/GenBank/DDBJ databases">
        <title>Streptomyces chengmaiensis sp. nov. isolated from the stem of mangrove plant in Hainan.</title>
        <authorList>
            <person name="Huang X."/>
            <person name="Zhou S."/>
            <person name="Chu X."/>
            <person name="Xie Y."/>
            <person name="Lin Y."/>
        </authorList>
    </citation>
    <scope>NUCLEOTIDE SEQUENCE [LARGE SCALE GENOMIC DNA]</scope>
    <source>
        <strain evidence="1 2">HNM0663</strain>
    </source>
</reference>
<dbReference type="RefSeq" id="WP_279926876.1">
    <property type="nucleotide sequence ID" value="NZ_JARWBG010000005.1"/>
</dbReference>
<keyword evidence="2" id="KW-1185">Reference proteome</keyword>
<gene>
    <name evidence="1" type="ORF">QCN29_07235</name>
</gene>